<dbReference type="RefSeq" id="WP_053323835.1">
    <property type="nucleotide sequence ID" value="NZ_LHUQ01000027.1"/>
</dbReference>
<dbReference type="OrthoDB" id="244285at2"/>
<keyword evidence="2" id="KW-0808">Transferase</keyword>
<dbReference type="EC" id="2.1.1.14" evidence="2"/>
<name>A0A0M0EF13_KOMEU</name>
<dbReference type="GO" id="GO:0032259">
    <property type="term" value="P:methylation"/>
    <property type="evidence" value="ECO:0007669"/>
    <property type="project" value="UniProtKB-KW"/>
</dbReference>
<evidence type="ECO:0000313" key="3">
    <source>
        <dbReference type="Proteomes" id="UP000037566"/>
    </source>
</evidence>
<proteinExistence type="predicted"/>
<dbReference type="AlphaFoldDB" id="A0A0M0EF13"/>
<dbReference type="PATRIC" id="fig|33995.3.peg.3310"/>
<dbReference type="Proteomes" id="UP000037566">
    <property type="component" value="Unassembled WGS sequence"/>
</dbReference>
<dbReference type="GO" id="GO:0008270">
    <property type="term" value="F:zinc ion binding"/>
    <property type="evidence" value="ECO:0007669"/>
    <property type="project" value="InterPro"/>
</dbReference>
<feature type="domain" description="Cobalamin-independent methionine synthase MetE N-terminal" evidence="1">
    <location>
        <begin position="96"/>
        <end position="266"/>
    </location>
</feature>
<sequence>MPVWQKAACHDGTAEGVPARQYSIDHFPNIARLLTATLGFPDADEMRGVRCQHAAGISHIATANSPWRDRVVQTARMFGVGTDNTVTACDPMHGNYRKPILRPGQAFHLARNWPRDAFLAAEQLGISTRPVLLGPVSFLALCGMTKGDSVGQGLMRLLPAYIECFEQLNNAGCCWIQIDEPILAHPGLPAATLTHMDVAWHVLSEASRGTSLVLVGGSGGFGRHLPFVLQLPFGGLHVDVVHGYRDFPYVLQHFPAHHWLSLGLVDSCSAAPTHIGMAHGIVEQTLRSHRPDRLMIAPSGALSDSNALTDPDITNVLSQKMSEIVAVASRRTIARRSASIRDFCENDIRFVPCADNSVRH</sequence>
<dbReference type="Gene3D" id="3.20.20.210">
    <property type="match status" value="1"/>
</dbReference>
<dbReference type="EMBL" id="LHUQ01000027">
    <property type="protein sequence ID" value="KON63511.1"/>
    <property type="molecule type" value="Genomic_DNA"/>
</dbReference>
<dbReference type="SUPFAM" id="SSF51726">
    <property type="entry name" value="UROD/MetE-like"/>
    <property type="match status" value="1"/>
</dbReference>
<keyword evidence="3" id="KW-1185">Reference proteome</keyword>
<dbReference type="InterPro" id="IPR038071">
    <property type="entry name" value="UROD/MetE-like_sf"/>
</dbReference>
<dbReference type="InterPro" id="IPR013215">
    <property type="entry name" value="Cbl-indep_Met_Synth_N"/>
</dbReference>
<evidence type="ECO:0000259" key="1">
    <source>
        <dbReference type="Pfam" id="PF08267"/>
    </source>
</evidence>
<keyword evidence="2" id="KW-0489">Methyltransferase</keyword>
<reference evidence="2" key="1">
    <citation type="submission" date="2015-08" db="EMBL/GenBank/DDBJ databases">
        <title>Draft genome sequence of Komagataeibacter europaeus CECT 8546 a cellulose producer strain from vinegar produced by the traditional method.</title>
        <authorList>
            <person name="Poehlein A."/>
            <person name="Valera M.J."/>
            <person name="Haack F.S."/>
            <person name="Mas A."/>
            <person name="Daniel R."/>
            <person name="Streit W.R."/>
            <person name="Mateo E."/>
        </authorList>
    </citation>
    <scope>NUCLEOTIDE SEQUENCE [LARGE SCALE GENOMIC DNA]</scope>
    <source>
        <strain evidence="2">CECT 8546</strain>
    </source>
</reference>
<dbReference type="GO" id="GO:0008652">
    <property type="term" value="P:amino acid biosynthetic process"/>
    <property type="evidence" value="ECO:0007669"/>
    <property type="project" value="InterPro"/>
</dbReference>
<dbReference type="STRING" id="33995.KOEU_29830"/>
<comment type="caution">
    <text evidence="2">The sequence shown here is derived from an EMBL/GenBank/DDBJ whole genome shotgun (WGS) entry which is preliminary data.</text>
</comment>
<organism evidence="2 3">
    <name type="scientific">Komagataeibacter europaeus</name>
    <name type="common">Gluconacetobacter europaeus</name>
    <dbReference type="NCBI Taxonomy" id="33995"/>
    <lineage>
        <taxon>Bacteria</taxon>
        <taxon>Pseudomonadati</taxon>
        <taxon>Pseudomonadota</taxon>
        <taxon>Alphaproteobacteria</taxon>
        <taxon>Acetobacterales</taxon>
        <taxon>Acetobacteraceae</taxon>
        <taxon>Komagataeibacter</taxon>
    </lineage>
</organism>
<dbReference type="GO" id="GO:0003871">
    <property type="term" value="F:5-methyltetrahydropteroyltriglutamate-homocysteine S-methyltransferase activity"/>
    <property type="evidence" value="ECO:0007669"/>
    <property type="project" value="UniProtKB-EC"/>
</dbReference>
<accession>A0A0M0EF13</accession>
<gene>
    <name evidence="2" type="primary">metE2</name>
    <name evidence="2" type="ORF">KOEU_29830</name>
</gene>
<protein>
    <submittedName>
        <fullName evidence="2">5-methyltetrahydropteroyltriglutamate--homocysteine methyltransferase</fullName>
        <ecNumber evidence="2">2.1.1.14</ecNumber>
    </submittedName>
</protein>
<evidence type="ECO:0000313" key="2">
    <source>
        <dbReference type="EMBL" id="KON63511.1"/>
    </source>
</evidence>
<dbReference type="PANTHER" id="PTHR30519">
    <property type="entry name" value="5-METHYLTETRAHYDROPTEROYLTRIGLUTAMATE--HOMOCYSTEINE METHYLTRANSFERASE"/>
    <property type="match status" value="1"/>
</dbReference>
<dbReference type="Pfam" id="PF08267">
    <property type="entry name" value="Meth_synt_1"/>
    <property type="match status" value="1"/>
</dbReference>